<feature type="region of interest" description="Disordered" evidence="1">
    <location>
        <begin position="48"/>
        <end position="82"/>
    </location>
</feature>
<name>A0A6J4RTW0_9ACTN</name>
<evidence type="ECO:0000313" key="2">
    <source>
        <dbReference type="EMBL" id="CAA9477214.1"/>
    </source>
</evidence>
<accession>A0A6J4RTW0</accession>
<evidence type="ECO:0000256" key="1">
    <source>
        <dbReference type="SAM" id="MobiDB-lite"/>
    </source>
</evidence>
<gene>
    <name evidence="2" type="ORF">AVDCRST_MAG53-350</name>
</gene>
<feature type="region of interest" description="Disordered" evidence="1">
    <location>
        <begin position="95"/>
        <end position="114"/>
    </location>
</feature>
<dbReference type="AlphaFoldDB" id="A0A6J4RTW0"/>
<proteinExistence type="predicted"/>
<organism evidence="2">
    <name type="scientific">uncultured Solirubrobacteraceae bacterium</name>
    <dbReference type="NCBI Taxonomy" id="1162706"/>
    <lineage>
        <taxon>Bacteria</taxon>
        <taxon>Bacillati</taxon>
        <taxon>Actinomycetota</taxon>
        <taxon>Thermoleophilia</taxon>
        <taxon>Solirubrobacterales</taxon>
        <taxon>Solirubrobacteraceae</taxon>
        <taxon>environmental samples</taxon>
    </lineage>
</organism>
<reference evidence="2" key="1">
    <citation type="submission" date="2020-02" db="EMBL/GenBank/DDBJ databases">
        <authorList>
            <person name="Meier V. D."/>
        </authorList>
    </citation>
    <scope>NUCLEOTIDE SEQUENCE</scope>
    <source>
        <strain evidence="2">AVDCRST_MAG53</strain>
    </source>
</reference>
<dbReference type="EMBL" id="CADCVR010000016">
    <property type="protein sequence ID" value="CAA9477214.1"/>
    <property type="molecule type" value="Genomic_DNA"/>
</dbReference>
<sequence length="114" mass="12356">MARRAADLLIAFATLESYRLDDFRRPGSRGHPDALTDVAAARERLPQDARAAAAPWHQRGPQHPQRQGLRPRVRTRPGASVPHEQFCLTPVAGLATAGLSPSSPRRAAAHDAPD</sequence>
<protein>
    <submittedName>
        <fullName evidence="2">Uncharacterized protein</fullName>
    </submittedName>
</protein>